<dbReference type="SUPFAM" id="SSF88946">
    <property type="entry name" value="Sigma2 domain of RNA polymerase sigma factors"/>
    <property type="match status" value="1"/>
</dbReference>
<dbReference type="AlphaFoldDB" id="A0A3M2LLU5"/>
<keyword evidence="4" id="KW-0731">Sigma factor</keyword>
<dbReference type="SUPFAM" id="SSF54427">
    <property type="entry name" value="NTF2-like"/>
    <property type="match status" value="1"/>
</dbReference>
<gene>
    <name evidence="8" type="ORF">EBO15_32965</name>
</gene>
<feature type="domain" description="RNA polymerase sigma-70 region 2" evidence="6">
    <location>
        <begin position="18"/>
        <end position="81"/>
    </location>
</feature>
<dbReference type="NCBIfam" id="TIGR02957">
    <property type="entry name" value="SigX4"/>
    <property type="match status" value="1"/>
</dbReference>
<dbReference type="Gene3D" id="1.10.1740.10">
    <property type="match status" value="1"/>
</dbReference>
<dbReference type="InterPro" id="IPR014284">
    <property type="entry name" value="RNA_pol_sigma-70_dom"/>
</dbReference>
<feature type="domain" description="RNA polymerase sigma factor 70 region 4 type 2" evidence="7">
    <location>
        <begin position="115"/>
        <end position="165"/>
    </location>
</feature>
<dbReference type="CDD" id="cd06171">
    <property type="entry name" value="Sigma70_r4"/>
    <property type="match status" value="1"/>
</dbReference>
<dbReference type="InterPro" id="IPR013249">
    <property type="entry name" value="RNA_pol_sigma70_r4_t2"/>
</dbReference>
<evidence type="ECO:0000256" key="4">
    <source>
        <dbReference type="ARBA" id="ARBA00023082"/>
    </source>
</evidence>
<organism evidence="8 9">
    <name type="scientific">Actinomadura harenae</name>
    <dbReference type="NCBI Taxonomy" id="2483351"/>
    <lineage>
        <taxon>Bacteria</taxon>
        <taxon>Bacillati</taxon>
        <taxon>Actinomycetota</taxon>
        <taxon>Actinomycetes</taxon>
        <taxon>Streptosporangiales</taxon>
        <taxon>Thermomonosporaceae</taxon>
        <taxon>Actinomadura</taxon>
    </lineage>
</organism>
<dbReference type="Gene3D" id="1.10.10.10">
    <property type="entry name" value="Winged helix-like DNA-binding domain superfamily/Winged helix DNA-binding domain"/>
    <property type="match status" value="1"/>
</dbReference>
<dbReference type="NCBIfam" id="NF007214">
    <property type="entry name" value="PRK09636.1"/>
    <property type="match status" value="1"/>
</dbReference>
<evidence type="ECO:0000256" key="3">
    <source>
        <dbReference type="ARBA" id="ARBA00023015"/>
    </source>
</evidence>
<comment type="similarity">
    <text evidence="1">Belongs to the sigma-70 factor family. ECF subfamily.</text>
</comment>
<dbReference type="PANTHER" id="PTHR30173:SF36">
    <property type="entry name" value="ECF RNA POLYMERASE SIGMA FACTOR SIGJ"/>
    <property type="match status" value="1"/>
</dbReference>
<dbReference type="GO" id="GO:0006352">
    <property type="term" value="P:DNA-templated transcription initiation"/>
    <property type="evidence" value="ECO:0007669"/>
    <property type="project" value="InterPro"/>
</dbReference>
<dbReference type="SUPFAM" id="SSF88659">
    <property type="entry name" value="Sigma3 and sigma4 domains of RNA polymerase sigma factors"/>
    <property type="match status" value="1"/>
</dbReference>
<dbReference type="Proteomes" id="UP000282674">
    <property type="component" value="Unassembled WGS sequence"/>
</dbReference>
<dbReference type="InterPro" id="IPR014303">
    <property type="entry name" value="RNA_pol_sigma-70_ECF"/>
</dbReference>
<proteinExistence type="inferred from homology"/>
<sequence>MPSDQRRPPSGAGLAERFQAHRDRLFGVAYRMLGTVTDAEDVLQDAWLRWSSAGRDEVADDEAYLVRVTTNLALDRLTSARAKREQYIGPWLPEPLLTSPDAAEHVEVAESVSTALLVVLETLTPLERAVFVLREAFGFPYTEIAAVLGRSEASVRQVGTRARKHVDARRPRFDPRADERRAAVDRFLEAAVGGDINELMAVLAPDVALWTDGGGKVRAPLRVIHGPEKIARFFLGIIGRPWQGVPVGEWTISWAEINGEPGLILEGGGRVLGTIGVTTDEDGLISTVHMVGNPDKLHAVRAGRTFDG</sequence>
<dbReference type="InterPro" id="IPR007627">
    <property type="entry name" value="RNA_pol_sigma70_r2"/>
</dbReference>
<evidence type="ECO:0000259" key="7">
    <source>
        <dbReference type="Pfam" id="PF08281"/>
    </source>
</evidence>
<evidence type="ECO:0000259" key="6">
    <source>
        <dbReference type="Pfam" id="PF04542"/>
    </source>
</evidence>
<dbReference type="Pfam" id="PF08281">
    <property type="entry name" value="Sigma70_r4_2"/>
    <property type="match status" value="1"/>
</dbReference>
<dbReference type="GO" id="GO:0016987">
    <property type="term" value="F:sigma factor activity"/>
    <property type="evidence" value="ECO:0007669"/>
    <property type="project" value="UniProtKB-KW"/>
</dbReference>
<protein>
    <submittedName>
        <fullName evidence="8">RNA polymerase sigma-70 factor</fullName>
    </submittedName>
</protein>
<dbReference type="PANTHER" id="PTHR30173">
    <property type="entry name" value="SIGMA 19 FACTOR"/>
    <property type="match status" value="1"/>
</dbReference>
<keyword evidence="3" id="KW-0805">Transcription regulation</keyword>
<dbReference type="OrthoDB" id="3672769at2"/>
<dbReference type="EMBL" id="RFFG01000086">
    <property type="protein sequence ID" value="RMI38404.1"/>
    <property type="molecule type" value="Genomic_DNA"/>
</dbReference>
<evidence type="ECO:0000256" key="2">
    <source>
        <dbReference type="ARBA" id="ARBA00011344"/>
    </source>
</evidence>
<dbReference type="RefSeq" id="WP_122198386.1">
    <property type="nucleotide sequence ID" value="NZ_JBHSKC010000021.1"/>
</dbReference>
<dbReference type="InterPro" id="IPR032710">
    <property type="entry name" value="NTF2-like_dom_sf"/>
</dbReference>
<reference evidence="8 9" key="1">
    <citation type="submission" date="2018-10" db="EMBL/GenBank/DDBJ databases">
        <title>Isolation from soil.</title>
        <authorList>
            <person name="Hu J."/>
        </authorList>
    </citation>
    <scope>NUCLEOTIDE SEQUENCE [LARGE SCALE GENOMIC DNA]</scope>
    <source>
        <strain evidence="8 9">NEAU-Ht49</strain>
    </source>
</reference>
<dbReference type="Pfam" id="PF04542">
    <property type="entry name" value="Sigma70_r2"/>
    <property type="match status" value="1"/>
</dbReference>
<evidence type="ECO:0000313" key="8">
    <source>
        <dbReference type="EMBL" id="RMI38404.1"/>
    </source>
</evidence>
<dbReference type="GO" id="GO:0003677">
    <property type="term" value="F:DNA binding"/>
    <property type="evidence" value="ECO:0007669"/>
    <property type="project" value="InterPro"/>
</dbReference>
<dbReference type="NCBIfam" id="TIGR02937">
    <property type="entry name" value="sigma70-ECF"/>
    <property type="match status" value="1"/>
</dbReference>
<dbReference type="InterPro" id="IPR013325">
    <property type="entry name" value="RNA_pol_sigma_r2"/>
</dbReference>
<name>A0A3M2LLU5_9ACTN</name>
<evidence type="ECO:0000313" key="9">
    <source>
        <dbReference type="Proteomes" id="UP000282674"/>
    </source>
</evidence>
<dbReference type="InterPro" id="IPR052704">
    <property type="entry name" value="ECF_Sigma-70_Domain"/>
</dbReference>
<dbReference type="InterPro" id="IPR013324">
    <property type="entry name" value="RNA_pol_sigma_r3/r4-like"/>
</dbReference>
<keyword evidence="5" id="KW-0804">Transcription</keyword>
<accession>A0A3M2LLU5</accession>
<evidence type="ECO:0000256" key="5">
    <source>
        <dbReference type="ARBA" id="ARBA00023163"/>
    </source>
</evidence>
<dbReference type="InterPro" id="IPR036388">
    <property type="entry name" value="WH-like_DNA-bd_sf"/>
</dbReference>
<dbReference type="Gene3D" id="3.10.450.50">
    <property type="match status" value="1"/>
</dbReference>
<evidence type="ECO:0000256" key="1">
    <source>
        <dbReference type="ARBA" id="ARBA00010641"/>
    </source>
</evidence>
<keyword evidence="9" id="KW-1185">Reference proteome</keyword>
<comment type="subunit">
    <text evidence="2">Interacts transiently with the RNA polymerase catalytic core formed by RpoA, RpoB, RpoC and RpoZ (2 alpha, 1 beta, 1 beta' and 1 omega subunit) to form the RNA polymerase holoenzyme that can initiate transcription.</text>
</comment>
<comment type="caution">
    <text evidence="8">The sequence shown here is derived from an EMBL/GenBank/DDBJ whole genome shotgun (WGS) entry which is preliminary data.</text>
</comment>